<comment type="caution">
    <text evidence="2">The sequence shown here is derived from an EMBL/GenBank/DDBJ whole genome shotgun (WGS) entry which is preliminary data.</text>
</comment>
<evidence type="ECO:0000313" key="3">
    <source>
        <dbReference type="Proteomes" id="UP000218231"/>
    </source>
</evidence>
<accession>A0A2A2KS58</accession>
<feature type="compositionally biased region" description="Basic and acidic residues" evidence="1">
    <location>
        <begin position="19"/>
        <end position="42"/>
    </location>
</feature>
<name>A0A2A2KS58_9BILA</name>
<keyword evidence="3" id="KW-1185">Reference proteome</keyword>
<sequence>MKKRRTLSVLPESADQNAEECRAKQRADGKSVSGTRDHDQHHRQTGNSLEIREVEIAPTEVVNGRADTDSQQAIQQNAQTHVVCHFAAIRQECA</sequence>
<dbReference type="AlphaFoldDB" id="A0A2A2KS58"/>
<protein>
    <submittedName>
        <fullName evidence="2">Uncharacterized protein</fullName>
    </submittedName>
</protein>
<reference evidence="2 3" key="1">
    <citation type="journal article" date="2017" name="Curr. Biol.">
        <title>Genome architecture and evolution of a unichromosomal asexual nematode.</title>
        <authorList>
            <person name="Fradin H."/>
            <person name="Zegar C."/>
            <person name="Gutwein M."/>
            <person name="Lucas J."/>
            <person name="Kovtun M."/>
            <person name="Corcoran D."/>
            <person name="Baugh L.R."/>
            <person name="Kiontke K."/>
            <person name="Gunsalus K."/>
            <person name="Fitch D.H."/>
            <person name="Piano F."/>
        </authorList>
    </citation>
    <scope>NUCLEOTIDE SEQUENCE [LARGE SCALE GENOMIC DNA]</scope>
    <source>
        <strain evidence="2">PF1309</strain>
    </source>
</reference>
<feature type="region of interest" description="Disordered" evidence="1">
    <location>
        <begin position="1"/>
        <end position="51"/>
    </location>
</feature>
<organism evidence="2 3">
    <name type="scientific">Diploscapter pachys</name>
    <dbReference type="NCBI Taxonomy" id="2018661"/>
    <lineage>
        <taxon>Eukaryota</taxon>
        <taxon>Metazoa</taxon>
        <taxon>Ecdysozoa</taxon>
        <taxon>Nematoda</taxon>
        <taxon>Chromadorea</taxon>
        <taxon>Rhabditida</taxon>
        <taxon>Rhabditina</taxon>
        <taxon>Rhabditomorpha</taxon>
        <taxon>Rhabditoidea</taxon>
        <taxon>Rhabditidae</taxon>
        <taxon>Diploscapter</taxon>
    </lineage>
</organism>
<dbReference type="EMBL" id="LIAE01007805">
    <property type="protein sequence ID" value="PAV76780.1"/>
    <property type="molecule type" value="Genomic_DNA"/>
</dbReference>
<evidence type="ECO:0000256" key="1">
    <source>
        <dbReference type="SAM" id="MobiDB-lite"/>
    </source>
</evidence>
<gene>
    <name evidence="2" type="ORF">WR25_25921</name>
</gene>
<proteinExistence type="predicted"/>
<evidence type="ECO:0000313" key="2">
    <source>
        <dbReference type="EMBL" id="PAV76780.1"/>
    </source>
</evidence>
<dbReference type="Proteomes" id="UP000218231">
    <property type="component" value="Unassembled WGS sequence"/>
</dbReference>